<dbReference type="GO" id="GO:0004497">
    <property type="term" value="F:monooxygenase activity"/>
    <property type="evidence" value="ECO:0007669"/>
    <property type="project" value="UniProtKB-KW"/>
</dbReference>
<protein>
    <recommendedName>
        <fullName evidence="12">Cytochrome P450</fullName>
    </recommendedName>
</protein>
<keyword evidence="3 8" id="KW-0349">Heme</keyword>
<dbReference type="GO" id="GO:0016705">
    <property type="term" value="F:oxidoreductase activity, acting on paired donors, with incorporation or reduction of molecular oxygen"/>
    <property type="evidence" value="ECO:0007669"/>
    <property type="project" value="InterPro"/>
</dbReference>
<evidence type="ECO:0000256" key="8">
    <source>
        <dbReference type="PIRSR" id="PIRSR602401-1"/>
    </source>
</evidence>
<dbReference type="PANTHER" id="PTHR46300:SF1">
    <property type="entry name" value="P450, PUTATIVE (EUROFUNG)-RELATED"/>
    <property type="match status" value="1"/>
</dbReference>
<comment type="similarity">
    <text evidence="2 9">Belongs to the cytochrome P450 family.</text>
</comment>
<dbReference type="Proteomes" id="UP000654922">
    <property type="component" value="Unassembled WGS sequence"/>
</dbReference>
<dbReference type="InterPro" id="IPR001128">
    <property type="entry name" value="Cyt_P450"/>
</dbReference>
<accession>A0A8H6Q382</accession>
<dbReference type="GO" id="GO:0005506">
    <property type="term" value="F:iron ion binding"/>
    <property type="evidence" value="ECO:0007669"/>
    <property type="project" value="InterPro"/>
</dbReference>
<proteinExistence type="inferred from homology"/>
<dbReference type="AlphaFoldDB" id="A0A8H6Q382"/>
<dbReference type="Gene3D" id="1.10.630.10">
    <property type="entry name" value="Cytochrome P450"/>
    <property type="match status" value="1"/>
</dbReference>
<dbReference type="SUPFAM" id="SSF48264">
    <property type="entry name" value="Cytochrome P450"/>
    <property type="match status" value="1"/>
</dbReference>
<dbReference type="OrthoDB" id="1470350at2759"/>
<dbReference type="InterPro" id="IPR002401">
    <property type="entry name" value="Cyt_P450_E_grp-I"/>
</dbReference>
<keyword evidence="6 8" id="KW-0408">Iron</keyword>
<dbReference type="InterPro" id="IPR036396">
    <property type="entry name" value="Cyt_P450_sf"/>
</dbReference>
<dbReference type="PRINTS" id="PR00385">
    <property type="entry name" value="P450"/>
</dbReference>
<name>A0A8H6Q382_9EURO</name>
<evidence type="ECO:0000256" key="2">
    <source>
        <dbReference type="ARBA" id="ARBA00010617"/>
    </source>
</evidence>
<dbReference type="GO" id="GO:0020037">
    <property type="term" value="F:heme binding"/>
    <property type="evidence" value="ECO:0007669"/>
    <property type="project" value="InterPro"/>
</dbReference>
<reference evidence="10" key="1">
    <citation type="submission" date="2020-06" db="EMBL/GenBank/DDBJ databases">
        <title>Draft genome sequences of strains closely related to Aspergillus parafelis and Aspergillus hiratsukae.</title>
        <authorList>
            <person name="Dos Santos R.A.C."/>
            <person name="Rivero-Menendez O."/>
            <person name="Steenwyk J.L."/>
            <person name="Mead M.E."/>
            <person name="Goldman G.H."/>
            <person name="Alastruey-Izquierdo A."/>
            <person name="Rokas A."/>
        </authorList>
    </citation>
    <scope>NUCLEOTIDE SEQUENCE</scope>
    <source>
        <strain evidence="10">CNM-CM5623</strain>
    </source>
</reference>
<organism evidence="10 11">
    <name type="scientific">Aspergillus felis</name>
    <dbReference type="NCBI Taxonomy" id="1287682"/>
    <lineage>
        <taxon>Eukaryota</taxon>
        <taxon>Fungi</taxon>
        <taxon>Dikarya</taxon>
        <taxon>Ascomycota</taxon>
        <taxon>Pezizomycotina</taxon>
        <taxon>Eurotiomycetes</taxon>
        <taxon>Eurotiomycetidae</taxon>
        <taxon>Eurotiales</taxon>
        <taxon>Aspergillaceae</taxon>
        <taxon>Aspergillus</taxon>
        <taxon>Aspergillus subgen. Fumigati</taxon>
    </lineage>
</organism>
<dbReference type="Pfam" id="PF00067">
    <property type="entry name" value="p450"/>
    <property type="match status" value="1"/>
</dbReference>
<keyword evidence="7 9" id="KW-0503">Monooxygenase</keyword>
<comment type="cofactor">
    <cofactor evidence="1 8">
        <name>heme</name>
        <dbReference type="ChEBI" id="CHEBI:30413"/>
    </cofactor>
</comment>
<dbReference type="PRINTS" id="PR00463">
    <property type="entry name" value="EP450I"/>
</dbReference>
<dbReference type="EMBL" id="JACBAE010001325">
    <property type="protein sequence ID" value="KAF7164917.1"/>
    <property type="molecule type" value="Genomic_DNA"/>
</dbReference>
<evidence type="ECO:0000256" key="5">
    <source>
        <dbReference type="ARBA" id="ARBA00023002"/>
    </source>
</evidence>
<evidence type="ECO:0008006" key="12">
    <source>
        <dbReference type="Google" id="ProtNLM"/>
    </source>
</evidence>
<feature type="binding site" description="axial binding residue" evidence="8">
    <location>
        <position position="418"/>
    </location>
    <ligand>
        <name>heme</name>
        <dbReference type="ChEBI" id="CHEBI:30413"/>
    </ligand>
    <ligandPart>
        <name>Fe</name>
        <dbReference type="ChEBI" id="CHEBI:18248"/>
    </ligandPart>
</feature>
<dbReference type="InterPro" id="IPR017972">
    <property type="entry name" value="Cyt_P450_CS"/>
</dbReference>
<evidence type="ECO:0000256" key="4">
    <source>
        <dbReference type="ARBA" id="ARBA00022723"/>
    </source>
</evidence>
<evidence type="ECO:0000256" key="9">
    <source>
        <dbReference type="RuleBase" id="RU000461"/>
    </source>
</evidence>
<evidence type="ECO:0000256" key="3">
    <source>
        <dbReference type="ARBA" id="ARBA00022617"/>
    </source>
</evidence>
<evidence type="ECO:0000313" key="11">
    <source>
        <dbReference type="Proteomes" id="UP000654922"/>
    </source>
</evidence>
<evidence type="ECO:0000313" key="10">
    <source>
        <dbReference type="EMBL" id="KAF7164917.1"/>
    </source>
</evidence>
<sequence length="515" mass="58792">MLLETTILLAIIYYIFGLAVELRRQNRLPPGPMPLPLIGNLHQHRTTEPWVQYQEWHKKFGPVIKLRLGQRTVIILGSHETVNEILNRRGKIYCSPPRFAFCGDCMSNSTFPVFLPYSTRRREIHRLLVTILTPPSCKAYAAVQERESLRLAFRLLNSNANIKNIWAYSVGVSTTLASGQQMTPDEEEEIGDFQEAFKGIKETISKENLFLELYPFLTVLPHPINRWKKTGDAYRQHLIGLWTHRIERGLKNSNWNWTRILHDNKPQDMSSDEFLFLVAELELGAVSSTALLIRMFIATALKNPAATQRVREEIDAVIGLERPPTFSDQERLPLLSAFIKEIFRWKSFVPLSMPFTGLEDSNYMGYRIPSDALVIANLWALNMDPEVYTDPETFRPERWLGNPELPDPPAFGFGRRVCPGELFGKNSLFIAFAQILWAFDILPPDEGASGLPLSQSNTAMALIANWDIDHVKFKPRSSERAKLIEKKFQSLEGTDNAYLDKAAHSVRLQLAKTQA</sequence>
<evidence type="ECO:0000256" key="6">
    <source>
        <dbReference type="ARBA" id="ARBA00023004"/>
    </source>
</evidence>
<dbReference type="PROSITE" id="PS00086">
    <property type="entry name" value="CYTOCHROME_P450"/>
    <property type="match status" value="1"/>
</dbReference>
<comment type="caution">
    <text evidence="10">The sequence shown here is derived from an EMBL/GenBank/DDBJ whole genome shotgun (WGS) entry which is preliminary data.</text>
</comment>
<evidence type="ECO:0000256" key="1">
    <source>
        <dbReference type="ARBA" id="ARBA00001971"/>
    </source>
</evidence>
<dbReference type="PANTHER" id="PTHR46300">
    <property type="entry name" value="P450, PUTATIVE (EUROFUNG)-RELATED-RELATED"/>
    <property type="match status" value="1"/>
</dbReference>
<gene>
    <name evidence="10" type="ORF">CNMCM5623_009317</name>
</gene>
<dbReference type="GO" id="GO:0044283">
    <property type="term" value="P:small molecule biosynthetic process"/>
    <property type="evidence" value="ECO:0007669"/>
    <property type="project" value="UniProtKB-ARBA"/>
</dbReference>
<evidence type="ECO:0000256" key="7">
    <source>
        <dbReference type="ARBA" id="ARBA00023033"/>
    </source>
</evidence>
<keyword evidence="5 9" id="KW-0560">Oxidoreductase</keyword>
<dbReference type="InterPro" id="IPR050364">
    <property type="entry name" value="Cytochrome_P450_fung"/>
</dbReference>
<keyword evidence="4 8" id="KW-0479">Metal-binding</keyword>